<feature type="non-terminal residue" evidence="2">
    <location>
        <position position="1"/>
    </location>
</feature>
<dbReference type="Proteomes" id="UP001266305">
    <property type="component" value="Unassembled WGS sequence"/>
</dbReference>
<evidence type="ECO:0000313" key="3">
    <source>
        <dbReference type="Proteomes" id="UP001266305"/>
    </source>
</evidence>
<organism evidence="2 3">
    <name type="scientific">Saguinus oedipus</name>
    <name type="common">Cotton-top tamarin</name>
    <name type="synonym">Oedipomidas oedipus</name>
    <dbReference type="NCBI Taxonomy" id="9490"/>
    <lineage>
        <taxon>Eukaryota</taxon>
        <taxon>Metazoa</taxon>
        <taxon>Chordata</taxon>
        <taxon>Craniata</taxon>
        <taxon>Vertebrata</taxon>
        <taxon>Euteleostomi</taxon>
        <taxon>Mammalia</taxon>
        <taxon>Eutheria</taxon>
        <taxon>Euarchontoglires</taxon>
        <taxon>Primates</taxon>
        <taxon>Haplorrhini</taxon>
        <taxon>Platyrrhini</taxon>
        <taxon>Cebidae</taxon>
        <taxon>Callitrichinae</taxon>
        <taxon>Saguinus</taxon>
    </lineage>
</organism>
<comment type="caution">
    <text evidence="2">The sequence shown here is derived from an EMBL/GenBank/DDBJ whole genome shotgun (WGS) entry which is preliminary data.</text>
</comment>
<protein>
    <submittedName>
        <fullName evidence="2">Uncharacterized protein</fullName>
    </submittedName>
</protein>
<accession>A0ABQ9TJD8</accession>
<proteinExistence type="predicted"/>
<sequence>HPFQRCAGVKNGTDGEQHARAGATPERCQGRAEQTFQTTPFLVTFQCLFCHH</sequence>
<dbReference type="EMBL" id="JASSZA010000022">
    <property type="protein sequence ID" value="KAK2084872.1"/>
    <property type="molecule type" value="Genomic_DNA"/>
</dbReference>
<evidence type="ECO:0000313" key="2">
    <source>
        <dbReference type="EMBL" id="KAK2084872.1"/>
    </source>
</evidence>
<name>A0ABQ9TJD8_SAGOE</name>
<evidence type="ECO:0000256" key="1">
    <source>
        <dbReference type="SAM" id="MobiDB-lite"/>
    </source>
</evidence>
<keyword evidence="3" id="KW-1185">Reference proteome</keyword>
<reference evidence="2 3" key="1">
    <citation type="submission" date="2023-05" db="EMBL/GenBank/DDBJ databases">
        <title>B98-5 Cell Line De Novo Hybrid Assembly: An Optical Mapping Approach.</title>
        <authorList>
            <person name="Kananen K."/>
            <person name="Auerbach J.A."/>
            <person name="Kautto E."/>
            <person name="Blachly J.S."/>
        </authorList>
    </citation>
    <scope>NUCLEOTIDE SEQUENCE [LARGE SCALE GENOMIC DNA]</scope>
    <source>
        <strain evidence="2">B95-8</strain>
        <tissue evidence="2">Cell line</tissue>
    </source>
</reference>
<feature type="region of interest" description="Disordered" evidence="1">
    <location>
        <begin position="1"/>
        <end position="26"/>
    </location>
</feature>
<gene>
    <name evidence="2" type="ORF">P7K49_037905</name>
</gene>